<evidence type="ECO:0000313" key="3">
    <source>
        <dbReference type="Proteomes" id="UP000030185"/>
    </source>
</evidence>
<organism evidence="2 3">
    <name type="scientific">Sporocytophaga myxococcoides</name>
    <dbReference type="NCBI Taxonomy" id="153721"/>
    <lineage>
        <taxon>Bacteria</taxon>
        <taxon>Pseudomonadati</taxon>
        <taxon>Bacteroidota</taxon>
        <taxon>Cytophagia</taxon>
        <taxon>Cytophagales</taxon>
        <taxon>Cytophagaceae</taxon>
        <taxon>Sporocytophaga</taxon>
    </lineage>
</organism>
<dbReference type="RefSeq" id="WP_045464036.1">
    <property type="nucleotide sequence ID" value="NZ_BBLT01000005.1"/>
</dbReference>
<gene>
    <name evidence="2" type="ORF">MYP_2624</name>
</gene>
<feature type="signal peptide" evidence="1">
    <location>
        <begin position="1"/>
        <end position="22"/>
    </location>
</feature>
<feature type="chain" id="PRO_5001944610" description="Bacteroidetes-specific membrane protein" evidence="1">
    <location>
        <begin position="23"/>
        <end position="349"/>
    </location>
</feature>
<proteinExistence type="predicted"/>
<evidence type="ECO:0000256" key="1">
    <source>
        <dbReference type="SAM" id="SignalP"/>
    </source>
</evidence>
<dbReference type="eggNOG" id="COG4772">
    <property type="taxonomic scope" value="Bacteria"/>
</dbReference>
<keyword evidence="1" id="KW-0732">Signal</keyword>
<dbReference type="STRING" id="153721.MYP_2624"/>
<keyword evidence="3" id="KW-1185">Reference proteome</keyword>
<dbReference type="OrthoDB" id="1186563at2"/>
<sequence>MFKSFYFFIILGSLFIANSSFAQDPQFSQYYNAPLYLNPAFAGTAENTRAILNYRNQWPGTGASFITYAASLDHNIESYRSGVGLMVKRDKQGNNGALVSTDINLFYSYEVWLSSRWTFRPGIQLGYTNRTIDYASYVFGDQLDNSGMTGGASADAFTGSRLNFLDVSAGGLFYDDHFWLGLAGFHLNRPNQSVTGLPDVKLPVKFSIHSGYKFFLKKWNGTRYIPERSFTPTFNYKSQGAFDQLDLGAYLTYDPVMFGLWYRGIPVKNYASGLLNNESFILMAGIHFNGISFAYSFDLPVSKLSLGNSYGAHEISLIYEWEIPYDKRKIKKRGRTIPCPKFSKRYQNY</sequence>
<protein>
    <recommendedName>
        <fullName evidence="4">Bacteroidetes-specific membrane protein</fullName>
    </recommendedName>
</protein>
<dbReference type="NCBIfam" id="TIGR03519">
    <property type="entry name" value="T9SS_PorP_fam"/>
    <property type="match status" value="1"/>
</dbReference>
<evidence type="ECO:0008006" key="4">
    <source>
        <dbReference type="Google" id="ProtNLM"/>
    </source>
</evidence>
<dbReference type="AlphaFoldDB" id="A0A098LEP8"/>
<name>A0A098LEP8_9BACT</name>
<reference evidence="2 3" key="1">
    <citation type="submission" date="2014-09" db="EMBL/GenBank/DDBJ databases">
        <title>Sporocytophaga myxococcoides PG-01 genome sequencing.</title>
        <authorList>
            <person name="Liu L."/>
            <person name="Gao P.J."/>
            <person name="Chen G.J."/>
            <person name="Wang L.S."/>
        </authorList>
    </citation>
    <scope>NUCLEOTIDE SEQUENCE [LARGE SCALE GENOMIC DNA]</scope>
    <source>
        <strain evidence="2 3">PG-01</strain>
    </source>
</reference>
<dbReference type="Pfam" id="PF11751">
    <property type="entry name" value="PorP_SprF"/>
    <property type="match status" value="1"/>
</dbReference>
<evidence type="ECO:0000313" key="2">
    <source>
        <dbReference type="EMBL" id="GAL85395.1"/>
    </source>
</evidence>
<dbReference type="Proteomes" id="UP000030185">
    <property type="component" value="Unassembled WGS sequence"/>
</dbReference>
<dbReference type="InterPro" id="IPR019861">
    <property type="entry name" value="PorP/SprF_Bacteroidetes"/>
</dbReference>
<comment type="caution">
    <text evidence="2">The sequence shown here is derived from an EMBL/GenBank/DDBJ whole genome shotgun (WGS) entry which is preliminary data.</text>
</comment>
<dbReference type="EMBL" id="BBLT01000005">
    <property type="protein sequence ID" value="GAL85395.1"/>
    <property type="molecule type" value="Genomic_DNA"/>
</dbReference>
<accession>A0A098LEP8</accession>